<evidence type="ECO:0000256" key="3">
    <source>
        <dbReference type="ARBA" id="ARBA00022692"/>
    </source>
</evidence>
<dbReference type="Proteomes" id="UP000472262">
    <property type="component" value="Unassembled WGS sequence"/>
</dbReference>
<reference evidence="9" key="2">
    <citation type="submission" date="2025-09" db="UniProtKB">
        <authorList>
            <consortium name="Ensembl"/>
        </authorList>
    </citation>
    <scope>IDENTIFICATION</scope>
</reference>
<dbReference type="InterPro" id="IPR029713">
    <property type="entry name" value="TMEM168"/>
</dbReference>
<dbReference type="Ensembl" id="ENSSGRT00000062931.1">
    <property type="protein sequence ID" value="ENSSGRP00000058979.1"/>
    <property type="gene ID" value="ENSSGRG00000030662.1"/>
</dbReference>
<dbReference type="AlphaFoldDB" id="A0A672P5U7"/>
<keyword evidence="6" id="KW-0325">Glycoprotein</keyword>
<evidence type="ECO:0000256" key="8">
    <source>
        <dbReference type="SAM" id="Phobius"/>
    </source>
</evidence>
<keyword evidence="10" id="KW-1185">Reference proteome</keyword>
<name>A0A672P5U7_SINGR</name>
<evidence type="ECO:0000256" key="7">
    <source>
        <dbReference type="ARBA" id="ARBA00023242"/>
    </source>
</evidence>
<feature type="transmembrane region" description="Helical" evidence="8">
    <location>
        <begin position="362"/>
        <end position="378"/>
    </location>
</feature>
<keyword evidence="7" id="KW-0539">Nucleus</keyword>
<dbReference type="PANTHER" id="PTHR14437:SF3">
    <property type="entry name" value="TRANSMEMBRANE PROTEIN 168"/>
    <property type="match status" value="1"/>
</dbReference>
<dbReference type="CDD" id="cd21494">
    <property type="entry name" value="TMEM168"/>
    <property type="match status" value="1"/>
</dbReference>
<keyword evidence="3 8" id="KW-0812">Transmembrane</keyword>
<feature type="transmembrane region" description="Helical" evidence="8">
    <location>
        <begin position="35"/>
        <end position="56"/>
    </location>
</feature>
<proteinExistence type="inferred from homology"/>
<dbReference type="FunCoup" id="A0A672P5U7">
    <property type="interactions" value="983"/>
</dbReference>
<feature type="transmembrane region" description="Helical" evidence="8">
    <location>
        <begin position="62"/>
        <end position="85"/>
    </location>
</feature>
<evidence type="ECO:0000256" key="2">
    <source>
        <dbReference type="ARBA" id="ARBA00007329"/>
    </source>
</evidence>
<feature type="transmembrane region" description="Helical" evidence="8">
    <location>
        <begin position="123"/>
        <end position="141"/>
    </location>
</feature>
<feature type="transmembrane region" description="Helical" evidence="8">
    <location>
        <begin position="294"/>
        <end position="322"/>
    </location>
</feature>
<feature type="transmembrane region" description="Helical" evidence="8">
    <location>
        <begin position="92"/>
        <end position="111"/>
    </location>
</feature>
<organism evidence="9 10">
    <name type="scientific">Sinocyclocheilus grahami</name>
    <name type="common">Dianchi golden-line fish</name>
    <name type="synonym">Barbus grahami</name>
    <dbReference type="NCBI Taxonomy" id="75366"/>
    <lineage>
        <taxon>Eukaryota</taxon>
        <taxon>Metazoa</taxon>
        <taxon>Chordata</taxon>
        <taxon>Craniata</taxon>
        <taxon>Vertebrata</taxon>
        <taxon>Euteleostomi</taxon>
        <taxon>Actinopterygii</taxon>
        <taxon>Neopterygii</taxon>
        <taxon>Teleostei</taxon>
        <taxon>Ostariophysi</taxon>
        <taxon>Cypriniformes</taxon>
        <taxon>Cyprinidae</taxon>
        <taxon>Cyprininae</taxon>
        <taxon>Sinocyclocheilus</taxon>
    </lineage>
</organism>
<dbReference type="OMA" id="VNDQYIA"/>
<reference evidence="9" key="1">
    <citation type="submission" date="2025-08" db="UniProtKB">
        <authorList>
            <consortium name="Ensembl"/>
        </authorList>
    </citation>
    <scope>IDENTIFICATION</scope>
</reference>
<feature type="transmembrane region" description="Helical" evidence="8">
    <location>
        <begin position="162"/>
        <end position="192"/>
    </location>
</feature>
<dbReference type="PANTHER" id="PTHR14437">
    <property type="entry name" value="TRANSMEMBRANE PROTEIN 168"/>
    <property type="match status" value="1"/>
</dbReference>
<evidence type="ECO:0000256" key="4">
    <source>
        <dbReference type="ARBA" id="ARBA00022989"/>
    </source>
</evidence>
<protein>
    <submittedName>
        <fullName evidence="9">Transmembrane protein 168</fullName>
    </submittedName>
</protein>
<evidence type="ECO:0000313" key="10">
    <source>
        <dbReference type="Proteomes" id="UP000472262"/>
    </source>
</evidence>
<evidence type="ECO:0000313" key="9">
    <source>
        <dbReference type="Ensembl" id="ENSSGRP00000058979.1"/>
    </source>
</evidence>
<accession>A0A672P5U7</accession>
<sequence length="732" mass="82777">MCKLLKYCFSHFLYAVMTRLDEANKGVSMWSSIRYLGYLSSLNSLVAICLGIYIQWEKTADTIILVIFILGLFVLGIACILHYYFGMESVSLFLLHLWFGFLLGLLCFINVPSKELDVKEQVANYMLIASIAIRTLWALVGRMCGYTRHQPTFLTSREALELTGFAVASTTLVSQKSISLVVLSLALAALIVDLRMKSLFAIPNLVCFSVVAAFFFQESLGVSTNPFALSCFLSRLVCDPLLDVYFSGLSVTERWSPLLLRRGLWRRLSLLPLVVMEVMFLIVAALKMRDLDRWYLLIPGLSGSAVFWIICHLVFLVTLWGFHSKLSDCQKMCMVHTSEAGELDRVMASKGMRHFCLISKRLVLFSLMSTIILGALGWQPSNSLFIALFLLVLPLESLAHGLFHELGNSLGGTCVGYAVVIPTNYCRHWKHIHSHFTNFRSVTYTEGQYFILILSFSFSPDGQPTLLPPAHVQELNLRSTGMLNNVQRFFSHHMIETYGCDYSTSGLSLEALQAKLCIFMEAHTADGPRHDTYVLYYSGHSHRSGEWALAGGDVLRLDEIVQLWREKNAGICSRLIIILDTDNSLPWVKEVQKIEGLYVAVQGAVLSSSTDPEVQDAPQLGDFTCQWVDFNCDPDSIVRWSEHGRPVRAAYGISRHWSDYKLHLPTESDVTRHWRLYFPRLTYPVVQLAHWCGGLNLFWVCGYCVRLLHRIKLTWFPPAVLDTGQGFKLVKS</sequence>
<gene>
    <name evidence="9" type="primary">tmem168b</name>
</gene>
<feature type="transmembrane region" description="Helical" evidence="8">
    <location>
        <begin position="268"/>
        <end position="288"/>
    </location>
</feature>
<evidence type="ECO:0000256" key="5">
    <source>
        <dbReference type="ARBA" id="ARBA00023136"/>
    </source>
</evidence>
<dbReference type="InParanoid" id="A0A672P5U7"/>
<dbReference type="GO" id="GO:0031965">
    <property type="term" value="C:nuclear membrane"/>
    <property type="evidence" value="ECO:0007669"/>
    <property type="project" value="UniProtKB-SubCell"/>
</dbReference>
<comment type="subcellular location">
    <subcellularLocation>
        <location evidence="1">Nucleus membrane</location>
        <topology evidence="1">Multi-pass membrane protein</topology>
    </subcellularLocation>
</comment>
<keyword evidence="4 8" id="KW-1133">Transmembrane helix</keyword>
<comment type="similarity">
    <text evidence="2">Belongs to the TMEM168 family.</text>
</comment>
<evidence type="ECO:0000256" key="6">
    <source>
        <dbReference type="ARBA" id="ARBA00023180"/>
    </source>
</evidence>
<keyword evidence="5 8" id="KW-0472">Membrane</keyword>
<evidence type="ECO:0000256" key="1">
    <source>
        <dbReference type="ARBA" id="ARBA00004232"/>
    </source>
</evidence>
<feature type="transmembrane region" description="Helical" evidence="8">
    <location>
        <begin position="198"/>
        <end position="216"/>
    </location>
</feature>